<reference evidence="2 3" key="1">
    <citation type="submission" date="2012-10" db="EMBL/GenBank/DDBJ databases">
        <title>Genome sequencing and analysis of entomopathogenic fungi Beauveria bassiana D1-5.</title>
        <authorList>
            <person name="Li Q."/>
            <person name="Wang L."/>
            <person name="Zhang Z."/>
            <person name="Wang Q."/>
            <person name="Ren J."/>
            <person name="Wang M."/>
            <person name="Xu W."/>
            <person name="Wang J."/>
            <person name="Lu Y."/>
            <person name="Du Q."/>
            <person name="Sun Z."/>
        </authorList>
    </citation>
    <scope>NUCLEOTIDE SEQUENCE [LARGE SCALE GENOMIC DNA]</scope>
    <source>
        <strain evidence="2 3">D1-5</strain>
    </source>
</reference>
<proteinExistence type="predicted"/>
<gene>
    <name evidence="2" type="ORF">BBAD15_g11669</name>
</gene>
<sequence length="75" mass="8265">MYGAPRRSGRHAGDRASRSSAGSRVSSRLEGWGVMDDGARRAARGSRCEPEGIVSKVELRRTPHGQNQRKWPTSM</sequence>
<dbReference type="EMBL" id="ANFO01001286">
    <property type="protein sequence ID" value="KGQ03095.1"/>
    <property type="molecule type" value="Genomic_DNA"/>
</dbReference>
<dbReference type="HOGENOM" id="CLU_2670702_0_0_1"/>
<evidence type="ECO:0000313" key="2">
    <source>
        <dbReference type="EMBL" id="KGQ03095.1"/>
    </source>
</evidence>
<dbReference type="Proteomes" id="UP000030106">
    <property type="component" value="Unassembled WGS sequence"/>
</dbReference>
<accession>A0A0A2VAK8</accession>
<protein>
    <submittedName>
        <fullName evidence="2">Uncharacterized protein</fullName>
    </submittedName>
</protein>
<feature type="region of interest" description="Disordered" evidence="1">
    <location>
        <begin position="1"/>
        <end position="75"/>
    </location>
</feature>
<evidence type="ECO:0000313" key="3">
    <source>
        <dbReference type="Proteomes" id="UP000030106"/>
    </source>
</evidence>
<comment type="caution">
    <text evidence="2">The sequence shown here is derived from an EMBL/GenBank/DDBJ whole genome shotgun (WGS) entry which is preliminary data.</text>
</comment>
<dbReference type="AlphaFoldDB" id="A0A0A2VAK8"/>
<feature type="compositionally biased region" description="Polar residues" evidence="1">
    <location>
        <begin position="64"/>
        <end position="75"/>
    </location>
</feature>
<evidence type="ECO:0000256" key="1">
    <source>
        <dbReference type="SAM" id="MobiDB-lite"/>
    </source>
</evidence>
<organism evidence="2 3">
    <name type="scientific">Beauveria bassiana D1-5</name>
    <dbReference type="NCBI Taxonomy" id="1245745"/>
    <lineage>
        <taxon>Eukaryota</taxon>
        <taxon>Fungi</taxon>
        <taxon>Dikarya</taxon>
        <taxon>Ascomycota</taxon>
        <taxon>Pezizomycotina</taxon>
        <taxon>Sordariomycetes</taxon>
        <taxon>Hypocreomycetidae</taxon>
        <taxon>Hypocreales</taxon>
        <taxon>Cordycipitaceae</taxon>
        <taxon>Beauveria</taxon>
    </lineage>
</organism>
<name>A0A0A2VAK8_BEABA</name>
<feature type="compositionally biased region" description="Low complexity" evidence="1">
    <location>
        <begin position="18"/>
        <end position="28"/>
    </location>
</feature>